<evidence type="ECO:0000313" key="2">
    <source>
        <dbReference type="Proteomes" id="UP000054018"/>
    </source>
</evidence>
<protein>
    <submittedName>
        <fullName evidence="1">Uncharacterized protein</fullName>
    </submittedName>
</protein>
<dbReference type="EMBL" id="KN833754">
    <property type="protein sequence ID" value="KIK21188.1"/>
    <property type="molecule type" value="Genomic_DNA"/>
</dbReference>
<reference evidence="1 2" key="1">
    <citation type="submission" date="2014-04" db="EMBL/GenBank/DDBJ databases">
        <authorList>
            <consortium name="DOE Joint Genome Institute"/>
            <person name="Kuo A."/>
            <person name="Kohler A."/>
            <person name="Costa M.D."/>
            <person name="Nagy L.G."/>
            <person name="Floudas D."/>
            <person name="Copeland A."/>
            <person name="Barry K.W."/>
            <person name="Cichocki N."/>
            <person name="Veneault-Fourrey C."/>
            <person name="LaButti K."/>
            <person name="Lindquist E.A."/>
            <person name="Lipzen A."/>
            <person name="Lundell T."/>
            <person name="Morin E."/>
            <person name="Murat C."/>
            <person name="Sun H."/>
            <person name="Tunlid A."/>
            <person name="Henrissat B."/>
            <person name="Grigoriev I.V."/>
            <person name="Hibbett D.S."/>
            <person name="Martin F."/>
            <person name="Nordberg H.P."/>
            <person name="Cantor M.N."/>
            <person name="Hua S.X."/>
        </authorList>
    </citation>
    <scope>NUCLEOTIDE SEQUENCE [LARGE SCALE GENOMIC DNA]</scope>
    <source>
        <strain evidence="1 2">441</strain>
    </source>
</reference>
<organism evidence="1 2">
    <name type="scientific">Pisolithus microcarpus 441</name>
    <dbReference type="NCBI Taxonomy" id="765257"/>
    <lineage>
        <taxon>Eukaryota</taxon>
        <taxon>Fungi</taxon>
        <taxon>Dikarya</taxon>
        <taxon>Basidiomycota</taxon>
        <taxon>Agaricomycotina</taxon>
        <taxon>Agaricomycetes</taxon>
        <taxon>Agaricomycetidae</taxon>
        <taxon>Boletales</taxon>
        <taxon>Sclerodermatineae</taxon>
        <taxon>Pisolithaceae</taxon>
        <taxon>Pisolithus</taxon>
    </lineage>
</organism>
<dbReference type="OrthoDB" id="3261594at2759"/>
<accession>A0A0C9ZN00</accession>
<evidence type="ECO:0000313" key="1">
    <source>
        <dbReference type="EMBL" id="KIK21188.1"/>
    </source>
</evidence>
<dbReference type="Pfam" id="PF02992">
    <property type="entry name" value="Transposase_21"/>
    <property type="match status" value="1"/>
</dbReference>
<sequence length="296" mass="33171">MNIPSHYNIEKLIAGHTGVELIEHDMCLDMCVAFTGPYSALDNCPICGEDHYDAIKLCTSGGWSCIAHQKFITIPIGPQVQVLWCDPQQAEEISYLQQETEWIHRETHNTGGVIETYDDFCKGSDYLEAIKRGDIKPNDIVLMISLNGAQLYESKESDCWIYIWIVMNHSPDKHYKKCYVLPGGFIPGLHKPKNVDSFLFPGLHHLAALQNEGLVIWDACLDTNFVSYLYLIFATADGPGLVYFDGMVGHSGCNGCRLYCGLLGHCKGNHYYPVLLLLNNYNIEGSNHPDCSPYAI</sequence>
<name>A0A0C9ZN00_9AGAM</name>
<dbReference type="STRING" id="765257.A0A0C9ZN00"/>
<gene>
    <name evidence="1" type="ORF">PISMIDRAFT_104414</name>
</gene>
<dbReference type="InterPro" id="IPR004242">
    <property type="entry name" value="Transposase_21"/>
</dbReference>
<dbReference type="Proteomes" id="UP000054018">
    <property type="component" value="Unassembled WGS sequence"/>
</dbReference>
<dbReference type="AlphaFoldDB" id="A0A0C9ZN00"/>
<reference evidence="2" key="2">
    <citation type="submission" date="2015-01" db="EMBL/GenBank/DDBJ databases">
        <title>Evolutionary Origins and Diversification of the Mycorrhizal Mutualists.</title>
        <authorList>
            <consortium name="DOE Joint Genome Institute"/>
            <consortium name="Mycorrhizal Genomics Consortium"/>
            <person name="Kohler A."/>
            <person name="Kuo A."/>
            <person name="Nagy L.G."/>
            <person name="Floudas D."/>
            <person name="Copeland A."/>
            <person name="Barry K.W."/>
            <person name="Cichocki N."/>
            <person name="Veneault-Fourrey C."/>
            <person name="LaButti K."/>
            <person name="Lindquist E.A."/>
            <person name="Lipzen A."/>
            <person name="Lundell T."/>
            <person name="Morin E."/>
            <person name="Murat C."/>
            <person name="Riley R."/>
            <person name="Ohm R."/>
            <person name="Sun H."/>
            <person name="Tunlid A."/>
            <person name="Henrissat B."/>
            <person name="Grigoriev I.V."/>
            <person name="Hibbett D.S."/>
            <person name="Martin F."/>
        </authorList>
    </citation>
    <scope>NUCLEOTIDE SEQUENCE [LARGE SCALE GENOMIC DNA]</scope>
    <source>
        <strain evidence="2">441</strain>
    </source>
</reference>
<keyword evidence="2" id="KW-1185">Reference proteome</keyword>
<dbReference type="HOGENOM" id="CLU_007337_1_2_1"/>
<proteinExistence type="predicted"/>